<dbReference type="GO" id="GO:0003735">
    <property type="term" value="F:structural constituent of ribosome"/>
    <property type="evidence" value="ECO:0007669"/>
    <property type="project" value="InterPro"/>
</dbReference>
<evidence type="ECO:0000256" key="6">
    <source>
        <dbReference type="ARBA" id="ARBA00035157"/>
    </source>
</evidence>
<dbReference type="GO" id="GO:0006412">
    <property type="term" value="P:translation"/>
    <property type="evidence" value="ECO:0007669"/>
    <property type="project" value="InterPro"/>
</dbReference>
<keyword evidence="4 7" id="KW-0496">Mitochondrion</keyword>
<evidence type="ECO:0000256" key="3">
    <source>
        <dbReference type="ARBA" id="ARBA00022980"/>
    </source>
</evidence>
<organism evidence="7">
    <name type="scientific">Phialocephala subalpina</name>
    <dbReference type="NCBI Taxonomy" id="576137"/>
    <lineage>
        <taxon>Eukaryota</taxon>
        <taxon>Fungi</taxon>
        <taxon>Dikarya</taxon>
        <taxon>Ascomycota</taxon>
        <taxon>Pezizomycotina</taxon>
        <taxon>Leotiomycetes</taxon>
        <taxon>Helotiales</taxon>
        <taxon>Mollisiaceae</taxon>
        <taxon>Phialocephala</taxon>
        <taxon>Phialocephala fortinii species complex</taxon>
    </lineage>
</organism>
<dbReference type="GeneID" id="10963960"/>
<evidence type="ECO:0000313" key="7">
    <source>
        <dbReference type="EMBL" id="AEI52989.1"/>
    </source>
</evidence>
<reference evidence="7" key="1">
    <citation type="journal article" date="2012" name="BMC Genomics">
        <title>Mitochondrial genome evolution in species belonging to the Phialocephala fortinii s.l. - Acephala applanata species complex.</title>
        <authorList>
            <person name="Duo A."/>
            <person name="Bruggmann R."/>
            <person name="Zoller S."/>
            <person name="Bernt M."/>
            <person name="Grunig C.R."/>
        </authorList>
    </citation>
    <scope>NUCLEOTIDE SEQUENCE</scope>
    <source>
        <strain evidence="7">70-1</strain>
    </source>
</reference>
<dbReference type="GO" id="GO:0005739">
    <property type="term" value="C:mitochondrion"/>
    <property type="evidence" value="ECO:0007669"/>
    <property type="project" value="UniProtKB-SubCell"/>
</dbReference>
<comment type="similarity">
    <text evidence="2">Belongs to the universal ribosomal protein uS3 family.</text>
</comment>
<dbReference type="GO" id="GO:0005840">
    <property type="term" value="C:ribosome"/>
    <property type="evidence" value="ECO:0007669"/>
    <property type="project" value="UniProtKB-KW"/>
</dbReference>
<accession>F8V408</accession>
<gene>
    <name evidence="7" type="primary">rps3</name>
</gene>
<geneLocation type="mitochondrion" evidence="7"/>
<protein>
    <recommendedName>
        <fullName evidence="6">Small ribosomal subunit protein uS3m</fullName>
    </recommendedName>
</protein>
<evidence type="ECO:0000256" key="5">
    <source>
        <dbReference type="ARBA" id="ARBA00023274"/>
    </source>
</evidence>
<dbReference type="EMBL" id="JN031566">
    <property type="protein sequence ID" value="AEI52989.1"/>
    <property type="molecule type" value="Genomic_DNA"/>
</dbReference>
<proteinExistence type="inferred from homology"/>
<dbReference type="Pfam" id="PF05316">
    <property type="entry name" value="VAR1"/>
    <property type="match status" value="1"/>
</dbReference>
<dbReference type="AlphaFoldDB" id="F8V408"/>
<evidence type="ECO:0000256" key="2">
    <source>
        <dbReference type="ARBA" id="ARBA00010761"/>
    </source>
</evidence>
<sequence>MYKDNRIKVKDRPKLEDTIHINETNKPTMFKKKSKIVVSKPLTYIGSDTGKTRHFTPAAQEWYNSIYTYDSNYIKSLPIADKNLMSLLKSYFNIHLSKKILKMKTKPMQMRFKRLSTKRTFVGKGHLKHTSNKVIITFFVYNTEGMFLSGAVEAMYIAAISPKKALKCHITWEDNDYITKTYNRFFTINEEWLYCRERKGLYYSVLISLINGLTDRLDSIKEYLAKITGLANKVLTKDDKPELFNVISSNILQLYHRQNSLIIKYPSFYEFRTKFKEILKKEYKRYILLLKINKIKFNDTFISKLIYLVNKIYKKKVEFNIVNLKKMHLNSDIYTQAVSLKLRNKDNKLYRILKASLRKIKVPTISKISEKQNKPNKNEFLVNKIRNNIISFMFRDDDVKDPLSSLLLDFYPLADNIKVVRNKKSSALTVALTNSLPSQSLDEPERMHVKNLRAISLKSYVHRWLKHMKLRGIRVEAKGRLTRRATASRSVFKMKWKGGLKNVDSSFRGLSTIMLRGYAKSNVQYSLINSKNRNGAFGVKGWVSSK</sequence>
<keyword evidence="5" id="KW-0687">Ribonucleoprotein</keyword>
<name>F8V408_9HELO</name>
<evidence type="ECO:0000256" key="4">
    <source>
        <dbReference type="ARBA" id="ARBA00023128"/>
    </source>
</evidence>
<dbReference type="InterPro" id="IPR007980">
    <property type="entry name" value="Ribosomal_uS3m_fun"/>
</dbReference>
<dbReference type="RefSeq" id="YP_004733050.1">
    <property type="nucleotide sequence ID" value="NC_015789.1"/>
</dbReference>
<keyword evidence="3 7" id="KW-0689">Ribosomal protein</keyword>
<evidence type="ECO:0000256" key="1">
    <source>
        <dbReference type="ARBA" id="ARBA00004173"/>
    </source>
</evidence>
<dbReference type="GO" id="GO:1990904">
    <property type="term" value="C:ribonucleoprotein complex"/>
    <property type="evidence" value="ECO:0007669"/>
    <property type="project" value="UniProtKB-KW"/>
</dbReference>
<comment type="subcellular location">
    <subcellularLocation>
        <location evidence="1">Mitochondrion</location>
    </subcellularLocation>
</comment>